<evidence type="ECO:0000259" key="6">
    <source>
        <dbReference type="PROSITE" id="PS50048"/>
    </source>
</evidence>
<feature type="region of interest" description="Disordered" evidence="5">
    <location>
        <begin position="349"/>
        <end position="432"/>
    </location>
</feature>
<evidence type="ECO:0000256" key="3">
    <source>
        <dbReference type="ARBA" id="ARBA00023125"/>
    </source>
</evidence>
<dbReference type="PANTHER" id="PTHR47663:SF1">
    <property type="entry name" value="XYLANOLYTIC TRANSCRIPTIONAL ACTIVATOR XLNR-RELATED"/>
    <property type="match status" value="1"/>
</dbReference>
<keyword evidence="4" id="KW-0804">Transcription</keyword>
<feature type="region of interest" description="Disordered" evidence="5">
    <location>
        <begin position="749"/>
        <end position="830"/>
    </location>
</feature>
<feature type="compositionally biased region" description="Polar residues" evidence="5">
    <location>
        <begin position="638"/>
        <end position="650"/>
    </location>
</feature>
<dbReference type="Gene3D" id="4.10.240.10">
    <property type="entry name" value="Zn(2)-C6 fungal-type DNA-binding domain"/>
    <property type="match status" value="1"/>
</dbReference>
<keyword evidence="8" id="KW-1185">Reference proteome</keyword>
<dbReference type="EMBL" id="MCFC01000007">
    <property type="protein sequence ID" value="ORY33028.1"/>
    <property type="molecule type" value="Genomic_DNA"/>
</dbReference>
<protein>
    <recommendedName>
        <fullName evidence="6">Zn(2)-C6 fungal-type domain-containing protein</fullName>
    </recommendedName>
</protein>
<keyword evidence="3" id="KW-0238">DNA-binding</keyword>
<name>A0A1Y2BDW9_9TREE</name>
<feature type="region of interest" description="Disordered" evidence="5">
    <location>
        <begin position="316"/>
        <end position="335"/>
    </location>
</feature>
<evidence type="ECO:0000313" key="8">
    <source>
        <dbReference type="Proteomes" id="UP000193986"/>
    </source>
</evidence>
<feature type="region of interest" description="Disordered" evidence="5">
    <location>
        <begin position="668"/>
        <end position="688"/>
    </location>
</feature>
<feature type="region of interest" description="Disordered" evidence="5">
    <location>
        <begin position="607"/>
        <end position="650"/>
    </location>
</feature>
<feature type="compositionally biased region" description="Polar residues" evidence="5">
    <location>
        <begin position="361"/>
        <end position="383"/>
    </location>
</feature>
<accession>A0A1Y2BDW9</accession>
<dbReference type="GO" id="GO:0003677">
    <property type="term" value="F:DNA binding"/>
    <property type="evidence" value="ECO:0007669"/>
    <property type="project" value="UniProtKB-KW"/>
</dbReference>
<evidence type="ECO:0000256" key="2">
    <source>
        <dbReference type="ARBA" id="ARBA00023015"/>
    </source>
</evidence>
<dbReference type="PANTHER" id="PTHR47663">
    <property type="entry name" value="XYLANOLYTIC TRANSCRIPTIONAL ACTIVATOR XLNR-RELATED"/>
    <property type="match status" value="1"/>
</dbReference>
<dbReference type="GO" id="GO:0008270">
    <property type="term" value="F:zinc ion binding"/>
    <property type="evidence" value="ECO:0007669"/>
    <property type="project" value="InterPro"/>
</dbReference>
<gene>
    <name evidence="7" type="ORF">BCR39DRAFT_520803</name>
</gene>
<dbReference type="OrthoDB" id="6365676at2759"/>
<evidence type="ECO:0000256" key="4">
    <source>
        <dbReference type="ARBA" id="ARBA00023163"/>
    </source>
</evidence>
<reference evidence="7 8" key="1">
    <citation type="submission" date="2016-07" db="EMBL/GenBank/DDBJ databases">
        <title>Pervasive Adenine N6-methylation of Active Genes in Fungi.</title>
        <authorList>
            <consortium name="DOE Joint Genome Institute"/>
            <person name="Mondo S.J."/>
            <person name="Dannebaum R.O."/>
            <person name="Kuo R.C."/>
            <person name="Labutti K."/>
            <person name="Haridas S."/>
            <person name="Kuo A."/>
            <person name="Salamov A."/>
            <person name="Ahrendt S.R."/>
            <person name="Lipzen A."/>
            <person name="Sullivan W."/>
            <person name="Andreopoulos W.B."/>
            <person name="Clum A."/>
            <person name="Lindquist E."/>
            <person name="Daum C."/>
            <person name="Ramamoorthy G.K."/>
            <person name="Gryganskyi A."/>
            <person name="Culley D."/>
            <person name="Magnuson J.K."/>
            <person name="James T.Y."/>
            <person name="O'Malley M.A."/>
            <person name="Stajich J.E."/>
            <person name="Spatafora J.W."/>
            <person name="Visel A."/>
            <person name="Grigoriev I.V."/>
        </authorList>
    </citation>
    <scope>NUCLEOTIDE SEQUENCE [LARGE SCALE GENOMIC DNA]</scope>
    <source>
        <strain evidence="7 8">68-887.2</strain>
    </source>
</reference>
<comment type="caution">
    <text evidence="7">The sequence shown here is derived from an EMBL/GenBank/DDBJ whole genome shotgun (WGS) entry which is preliminary data.</text>
</comment>
<dbReference type="CDD" id="cd00067">
    <property type="entry name" value="GAL4"/>
    <property type="match status" value="1"/>
</dbReference>
<feature type="compositionally biased region" description="Basic and acidic residues" evidence="5">
    <location>
        <begin position="68"/>
        <end position="77"/>
    </location>
</feature>
<feature type="compositionally biased region" description="Low complexity" evidence="5">
    <location>
        <begin position="387"/>
        <end position="401"/>
    </location>
</feature>
<dbReference type="SMART" id="SM00066">
    <property type="entry name" value="GAL4"/>
    <property type="match status" value="1"/>
</dbReference>
<feature type="region of interest" description="Disordered" evidence="5">
    <location>
        <begin position="488"/>
        <end position="529"/>
    </location>
</feature>
<feature type="compositionally biased region" description="Low complexity" evidence="5">
    <location>
        <begin position="810"/>
        <end position="821"/>
    </location>
</feature>
<feature type="compositionally biased region" description="Polar residues" evidence="5">
    <location>
        <begin position="412"/>
        <end position="432"/>
    </location>
</feature>
<keyword evidence="1" id="KW-0862">Zinc</keyword>
<feature type="domain" description="Zn(2)-C6 fungal-type" evidence="6">
    <location>
        <begin position="212"/>
        <end position="241"/>
    </location>
</feature>
<dbReference type="Proteomes" id="UP000193986">
    <property type="component" value="Unassembled WGS sequence"/>
</dbReference>
<evidence type="ECO:0000313" key="7">
    <source>
        <dbReference type="EMBL" id="ORY33028.1"/>
    </source>
</evidence>
<dbReference type="Pfam" id="PF00172">
    <property type="entry name" value="Zn_clus"/>
    <property type="match status" value="1"/>
</dbReference>
<dbReference type="InterPro" id="IPR051439">
    <property type="entry name" value="XlnR/Xlr1"/>
</dbReference>
<dbReference type="AlphaFoldDB" id="A0A1Y2BDW9"/>
<dbReference type="STRING" id="71784.A0A1Y2BDW9"/>
<dbReference type="GO" id="GO:0000981">
    <property type="term" value="F:DNA-binding transcription factor activity, RNA polymerase II-specific"/>
    <property type="evidence" value="ECO:0007669"/>
    <property type="project" value="InterPro"/>
</dbReference>
<keyword evidence="2" id="KW-0805">Transcription regulation</keyword>
<evidence type="ECO:0000256" key="5">
    <source>
        <dbReference type="SAM" id="MobiDB-lite"/>
    </source>
</evidence>
<sequence>MSADIFERIQASGLINATTVNSVLLEGEPSFLFRNSRHKPPEEGGDGKGKGKESKKGRRKSMPTMNEGRVEPYDRRASVDFPPNYSHTAKPEQPALQAQSMYPHHPLLTNTPATLTTPWTSSFPPAGVEGQPPTNVLPSYSMPTTVLPAPSGHSPATGQLPYNPLYAVGDGYNPGFSATPMRLTGSDQSLGSSGMGRGYSGTGYEFGYKKRACDQCNHSKVKCTCEEPCARCTQRKMTCTYNKPPKSRSFAMLNGRLTTSGSTTSSPSSHYSSPYSNPSTSPVNDVLPGPNPQRRSASMSDHIDATRHQTYMGNAAMTWGPATFPPPTPQSSIPNEHWQKQNAQAFNMMAPPAPMAPRGSLPSNFGTLQASANTPSKTSSVSPQMHLAPTPSLTSLTASPSGSDELPERRTSQTQVPMPAQVSWQNSKGLDPSHQFSFDPTYTLTDYSPTSNFATATIPPDSSVLPSFSWKPEHTMPIPTIDPRLQLRDPLASDDDTSGPVSARASVGRSDAGDQLNAAHLQDRRRSSTSSGIWANAFDQMSLQDSAAIAMAAATLAGTDMSNPFNASQIAQTFRRPSFPLVPGSEHGESRMPSSNDVKDLWRMFMAPTPNANGDRPNPLEANGGLTHTPRPPFGRSLSKSNSMPDLTSPSLLATQQNYHLNVTPRADQLQSSYAPPHDPSVKPSEDDGVVLHTWKSQIQQRQASFSMSMVPNAKMDKAAAPLEPNNNRPLPSVLQSSALQQTLAPERAPSFGIGNFDAQSTPPGNLGNFTRAPSKLSRPGNKRLASQTLGPEDAKAQRSDLAWSQEPMGSNQSFSSGGNSALYTGDASASKAMAAPSWMNWAPTAPGGVAIPAGVGDGSLPARGAQA</sequence>
<dbReference type="InterPro" id="IPR036864">
    <property type="entry name" value="Zn2-C6_fun-type_DNA-bd_sf"/>
</dbReference>
<feature type="compositionally biased region" description="Basic and acidic residues" evidence="5">
    <location>
        <begin position="39"/>
        <end position="54"/>
    </location>
</feature>
<proteinExistence type="predicted"/>
<dbReference type="InParanoid" id="A0A1Y2BDW9"/>
<feature type="region of interest" description="Disordered" evidence="5">
    <location>
        <begin position="256"/>
        <end position="300"/>
    </location>
</feature>
<feature type="region of interest" description="Disordered" evidence="5">
    <location>
        <begin position="31"/>
        <end position="77"/>
    </location>
</feature>
<dbReference type="InterPro" id="IPR001138">
    <property type="entry name" value="Zn2Cys6_DnaBD"/>
</dbReference>
<feature type="compositionally biased region" description="Low complexity" evidence="5">
    <location>
        <begin position="258"/>
        <end position="282"/>
    </location>
</feature>
<dbReference type="SUPFAM" id="SSF57701">
    <property type="entry name" value="Zn2/Cys6 DNA-binding domain"/>
    <property type="match status" value="1"/>
</dbReference>
<organism evidence="7 8">
    <name type="scientific">Naematelia encephala</name>
    <dbReference type="NCBI Taxonomy" id="71784"/>
    <lineage>
        <taxon>Eukaryota</taxon>
        <taxon>Fungi</taxon>
        <taxon>Dikarya</taxon>
        <taxon>Basidiomycota</taxon>
        <taxon>Agaricomycotina</taxon>
        <taxon>Tremellomycetes</taxon>
        <taxon>Tremellales</taxon>
        <taxon>Naemateliaceae</taxon>
        <taxon>Naematelia</taxon>
    </lineage>
</organism>
<evidence type="ECO:0000256" key="1">
    <source>
        <dbReference type="ARBA" id="ARBA00022833"/>
    </source>
</evidence>
<dbReference type="PROSITE" id="PS50048">
    <property type="entry name" value="ZN2_CY6_FUNGAL_2"/>
    <property type="match status" value="1"/>
</dbReference>